<evidence type="ECO:0000313" key="7">
    <source>
        <dbReference type="EMBL" id="OVF10062.1"/>
    </source>
</evidence>
<organism evidence="7 8">
    <name type="scientific">Clavispora lusitaniae</name>
    <name type="common">Candida lusitaniae</name>
    <dbReference type="NCBI Taxonomy" id="36911"/>
    <lineage>
        <taxon>Eukaryota</taxon>
        <taxon>Fungi</taxon>
        <taxon>Dikarya</taxon>
        <taxon>Ascomycota</taxon>
        <taxon>Saccharomycotina</taxon>
        <taxon>Pichiomycetes</taxon>
        <taxon>Metschnikowiaceae</taxon>
        <taxon>Clavispora</taxon>
    </lineage>
</organism>
<keyword evidence="2" id="KW-0722">Serine protease inhibitor</keyword>
<evidence type="ECO:0000256" key="1">
    <source>
        <dbReference type="ARBA" id="ARBA00022690"/>
    </source>
</evidence>
<dbReference type="EMBL" id="LYUB02000003">
    <property type="protein sequence ID" value="OVF10062.1"/>
    <property type="molecule type" value="Genomic_DNA"/>
</dbReference>
<comment type="caution">
    <text evidence="7">The sequence shown here is derived from an EMBL/GenBank/DDBJ whole genome shotgun (WGS) entry which is preliminary data.</text>
</comment>
<dbReference type="InterPro" id="IPR052471">
    <property type="entry name" value="PBI_I9"/>
</dbReference>
<dbReference type="KEGG" id="clus:A9F13_03g02002"/>
<evidence type="ECO:0000256" key="4">
    <source>
        <dbReference type="ARBA" id="ARBA00054668"/>
    </source>
</evidence>
<dbReference type="InterPro" id="IPR037045">
    <property type="entry name" value="S8pro/Inhibitor_I9_sf"/>
</dbReference>
<gene>
    <name evidence="7" type="ORF">A9F13_03g02002</name>
</gene>
<dbReference type="GO" id="GO:0004867">
    <property type="term" value="F:serine-type endopeptidase inhibitor activity"/>
    <property type="evidence" value="ECO:0007669"/>
    <property type="project" value="UniProtKB-KW"/>
</dbReference>
<dbReference type="GO" id="GO:0042144">
    <property type="term" value="P:vacuole fusion, non-autophagic"/>
    <property type="evidence" value="ECO:0007669"/>
    <property type="project" value="TreeGrafter"/>
</dbReference>
<comment type="subunit">
    <text evidence="5">Part of the heterodimeric LMA1 complex together with the thioredoxin II/TRX2. LMA1 binds to the ATPase SEC18.</text>
</comment>
<evidence type="ECO:0000256" key="5">
    <source>
        <dbReference type="ARBA" id="ARBA00062658"/>
    </source>
</evidence>
<reference evidence="7 8" key="1">
    <citation type="submission" date="2017-04" db="EMBL/GenBank/DDBJ databases">
        <title>Draft genome of the yeast Clavispora lusitaniae type strain CBS 6936.</title>
        <authorList>
            <person name="Durrens P."/>
            <person name="Klopp C."/>
            <person name="Biteau N."/>
            <person name="Fitton-Ouhabi V."/>
            <person name="Dementhon K."/>
            <person name="Accoceberry I."/>
            <person name="Sherman D.J."/>
            <person name="Noel T."/>
        </authorList>
    </citation>
    <scope>NUCLEOTIDE SEQUENCE [LARGE SCALE GENOMIC DNA]</scope>
    <source>
        <strain evidence="7 8">CBS 6936</strain>
    </source>
</reference>
<evidence type="ECO:0000256" key="3">
    <source>
        <dbReference type="ARBA" id="ARBA00038069"/>
    </source>
</evidence>
<dbReference type="AlphaFoldDB" id="A0AA91Q3E5"/>
<dbReference type="Proteomes" id="UP000195602">
    <property type="component" value="Unassembled WGS sequence"/>
</dbReference>
<comment type="similarity">
    <text evidence="3">Belongs to the protease inhibitor I9 family.</text>
</comment>
<dbReference type="PANTHER" id="PTHR28288:SF2">
    <property type="entry name" value="PROTEASE B INHIBITOR 2"/>
    <property type="match status" value="1"/>
</dbReference>
<dbReference type="FunFam" id="3.30.70.80:FF:000005">
    <property type="entry name" value="Proteinase inhibitor I2B"/>
    <property type="match status" value="1"/>
</dbReference>
<feature type="domain" description="Inhibitor I9" evidence="6">
    <location>
        <begin position="6"/>
        <end position="74"/>
    </location>
</feature>
<sequence length="74" mass="8023">MTEHKSFIVTLKDTASDADLSAVKKQISSIGGKIVDEFALIKGFVAELPLVHAETIEKEPSVLSVEANKEVKIQ</sequence>
<evidence type="ECO:0000313" key="8">
    <source>
        <dbReference type="Proteomes" id="UP000195602"/>
    </source>
</evidence>
<evidence type="ECO:0000259" key="6">
    <source>
        <dbReference type="Pfam" id="PF05922"/>
    </source>
</evidence>
<dbReference type="Gene3D" id="3.30.70.80">
    <property type="entry name" value="Peptidase S8 propeptide/proteinase inhibitor I9"/>
    <property type="match status" value="1"/>
</dbReference>
<proteinExistence type="inferred from homology"/>
<dbReference type="Pfam" id="PF05922">
    <property type="entry name" value="Inhibitor_I9"/>
    <property type="match status" value="1"/>
</dbReference>
<dbReference type="InterPro" id="IPR010259">
    <property type="entry name" value="S8pro/Inhibitor_I9"/>
</dbReference>
<keyword evidence="1 7" id="KW-0646">Protease inhibitor</keyword>
<evidence type="ECO:0000256" key="2">
    <source>
        <dbReference type="ARBA" id="ARBA00022900"/>
    </source>
</evidence>
<dbReference type="PANTHER" id="PTHR28288">
    <property type="entry name" value="PROTEASE B INHIBITOR 2"/>
    <property type="match status" value="1"/>
</dbReference>
<comment type="function">
    <text evidence="4">Cytosolic inhibitor of vacuolar proteinase B (yscB), probably regulating protease B activity during limited proteolysis. PBI2 is a component of the LMA1 complex, which is involved in the facilitation of vesicle fusion such as homotypic vacuole and ER-derived COPII vesicle fusion with the Golgi.</text>
</comment>
<dbReference type="SUPFAM" id="SSF54897">
    <property type="entry name" value="Protease propeptides/inhibitors"/>
    <property type="match status" value="1"/>
</dbReference>
<name>A0AA91Q3E5_CLALS</name>
<accession>A0AA91Q3E5</accession>
<protein>
    <submittedName>
        <fullName evidence="7">Protease inhibitor</fullName>
    </submittedName>
</protein>